<reference evidence="1" key="1">
    <citation type="journal article" date="2021" name="New Phytol.">
        <title>Evolutionary innovations through gain and loss of genes in the ectomycorrhizal Boletales.</title>
        <authorList>
            <person name="Wu G."/>
            <person name="Miyauchi S."/>
            <person name="Morin E."/>
            <person name="Kuo A."/>
            <person name="Drula E."/>
            <person name="Varga T."/>
            <person name="Kohler A."/>
            <person name="Feng B."/>
            <person name="Cao Y."/>
            <person name="Lipzen A."/>
            <person name="Daum C."/>
            <person name="Hundley H."/>
            <person name="Pangilinan J."/>
            <person name="Johnson J."/>
            <person name="Barry K."/>
            <person name="LaButti K."/>
            <person name="Ng V."/>
            <person name="Ahrendt S."/>
            <person name="Min B."/>
            <person name="Choi I.G."/>
            <person name="Park H."/>
            <person name="Plett J.M."/>
            <person name="Magnuson J."/>
            <person name="Spatafora J.W."/>
            <person name="Nagy L.G."/>
            <person name="Henrissat B."/>
            <person name="Grigoriev I.V."/>
            <person name="Yang Z.L."/>
            <person name="Xu J."/>
            <person name="Martin F.M."/>
        </authorList>
    </citation>
    <scope>NUCLEOTIDE SEQUENCE</scope>
    <source>
        <strain evidence="1">ATCC 28755</strain>
    </source>
</reference>
<name>A0ACB8A8A6_9AGAM</name>
<sequence length="593" mass="61955">MLSLQLCFFLALILPAKTLCDVTNSAIPSNCAKRTAGGIHLPLLRQITSNTAKNASQTGAIGMGDFLDVTYNVLIEIGPVSTPVVLDTGSSDLWVLSTACGAVCSSGKEPLYPLSTFHSTNLEAQLLYGDSMTGTHASGPIGFDTISLAGLVLENQYFAAINDTNTAVLETQSAGIFGLGFPLNSIVWNQVFLTQQSPAPPAKALRSTEDTPFSVANALRNLVIKFFPKTHLNASTPSSTSSFPPSSQSSRANIKRQAASSMSNSAIFSSYTTIAPFLPRLVALGLLALPMFTVTLQRDTIDIGGNQGTLSIGELPHTVQNASLTWVPVRGYPPSQSGLAPPVDSPNEVYPIAWEIPVDDVYFDGTKLPRSSLSSPSISLSALIDTGNSLIRGPADVVSQIPMHLSCSTPHALVFQIGGKLFPVDPRDFISQARSGSVDDCVANIAATDTPILGKGYLYSWSLGDPFLKSVLAAFYYGDFARPSLDPARIGLLSTVPSDAAAKLVASVGAAKANGMDLPETTDPAPPSLPPTQSTPANGVPLAPARSGEHGDGTGGTGGEGQANGVRNAMRVNVWSVLIGLGLWVVGVGRGFV</sequence>
<proteinExistence type="predicted"/>
<keyword evidence="2" id="KW-1185">Reference proteome</keyword>
<dbReference type="EMBL" id="MU267758">
    <property type="protein sequence ID" value="KAH7909462.1"/>
    <property type="molecule type" value="Genomic_DNA"/>
</dbReference>
<evidence type="ECO:0000313" key="1">
    <source>
        <dbReference type="EMBL" id="KAH7909462.1"/>
    </source>
</evidence>
<protein>
    <submittedName>
        <fullName evidence="1">Aspartic peptidase domain-containing protein</fullName>
    </submittedName>
</protein>
<accession>A0ACB8A8A6</accession>
<comment type="caution">
    <text evidence="1">The sequence shown here is derived from an EMBL/GenBank/DDBJ whole genome shotgun (WGS) entry which is preliminary data.</text>
</comment>
<gene>
    <name evidence="1" type="ORF">BJ138DRAFT_1010774</name>
</gene>
<dbReference type="Proteomes" id="UP000790377">
    <property type="component" value="Unassembled WGS sequence"/>
</dbReference>
<organism evidence="1 2">
    <name type="scientific">Hygrophoropsis aurantiaca</name>
    <dbReference type="NCBI Taxonomy" id="72124"/>
    <lineage>
        <taxon>Eukaryota</taxon>
        <taxon>Fungi</taxon>
        <taxon>Dikarya</taxon>
        <taxon>Basidiomycota</taxon>
        <taxon>Agaricomycotina</taxon>
        <taxon>Agaricomycetes</taxon>
        <taxon>Agaricomycetidae</taxon>
        <taxon>Boletales</taxon>
        <taxon>Coniophorineae</taxon>
        <taxon>Hygrophoropsidaceae</taxon>
        <taxon>Hygrophoropsis</taxon>
    </lineage>
</organism>
<evidence type="ECO:0000313" key="2">
    <source>
        <dbReference type="Proteomes" id="UP000790377"/>
    </source>
</evidence>